<dbReference type="GO" id="GO:0045454">
    <property type="term" value="P:cell redox homeostasis"/>
    <property type="evidence" value="ECO:0007669"/>
    <property type="project" value="TreeGrafter"/>
</dbReference>
<evidence type="ECO:0000256" key="5">
    <source>
        <dbReference type="ARBA" id="ARBA00023136"/>
    </source>
</evidence>
<sequence>MFENLISNLQSYAQSGSFMAYLAAFLGGLFISLTPCIYPLIPITAAIIGAQKAESKRKAFLLSLSYVAGIALTYSALGIIAALAGSLFGRIQTSPWTFFIVGNVCVLLGLSTLDVFDLSFLFALSSRVKTKGLFGKGFLGNILAGMISGLVTGPCTAPALAALLAYVATTQRVVFGATLLFTFAMGMGFMLIIVGTFTAVLASLPKADAWTLKIKKVFGIILILLGEYFLIKAGAMWI</sequence>
<dbReference type="GO" id="GO:0016020">
    <property type="term" value="C:membrane"/>
    <property type="evidence" value="ECO:0007669"/>
    <property type="project" value="UniProtKB-SubCell"/>
</dbReference>
<gene>
    <name evidence="8" type="ORF">COW11_00750</name>
</gene>
<reference evidence="8 9" key="1">
    <citation type="submission" date="2017-09" db="EMBL/GenBank/DDBJ databases">
        <title>Depth-based differentiation of microbial function through sediment-hosted aquifers and enrichment of novel symbionts in the deep terrestrial subsurface.</title>
        <authorList>
            <person name="Probst A.J."/>
            <person name="Ladd B."/>
            <person name="Jarett J.K."/>
            <person name="Geller-Mcgrath D.E."/>
            <person name="Sieber C.M."/>
            <person name="Emerson J.B."/>
            <person name="Anantharaman K."/>
            <person name="Thomas B.C."/>
            <person name="Malmstrom R."/>
            <person name="Stieglmeier M."/>
            <person name="Klingl A."/>
            <person name="Woyke T."/>
            <person name="Ryan C.M."/>
            <person name="Banfield J.F."/>
        </authorList>
    </citation>
    <scope>NUCLEOTIDE SEQUENCE [LARGE SCALE GENOMIC DNA]</scope>
    <source>
        <strain evidence="8">CG12_big_fil_rev_8_21_14_0_65_43_15</strain>
    </source>
</reference>
<keyword evidence="2 6" id="KW-0812">Transmembrane</keyword>
<evidence type="ECO:0000313" key="9">
    <source>
        <dbReference type="Proteomes" id="UP000231267"/>
    </source>
</evidence>
<evidence type="ECO:0000256" key="6">
    <source>
        <dbReference type="SAM" id="Phobius"/>
    </source>
</evidence>
<feature type="transmembrane region" description="Helical" evidence="6">
    <location>
        <begin position="60"/>
        <end position="84"/>
    </location>
</feature>
<protein>
    <recommendedName>
        <fullName evidence="7">Cytochrome C biogenesis protein transmembrane domain-containing protein</fullName>
    </recommendedName>
</protein>
<name>A0A2J0LSY8_9BACT</name>
<evidence type="ECO:0000256" key="1">
    <source>
        <dbReference type="ARBA" id="ARBA00004141"/>
    </source>
</evidence>
<comment type="caution">
    <text evidence="8">The sequence shown here is derived from an EMBL/GenBank/DDBJ whole genome shotgun (WGS) entry which is preliminary data.</text>
</comment>
<feature type="transmembrane region" description="Helical" evidence="6">
    <location>
        <begin position="142"/>
        <end position="167"/>
    </location>
</feature>
<accession>A0A2J0LSY8</accession>
<dbReference type="PANTHER" id="PTHR32234:SF0">
    <property type="entry name" value="THIOL:DISULFIDE INTERCHANGE PROTEIN DSBD"/>
    <property type="match status" value="1"/>
</dbReference>
<dbReference type="GO" id="GO:0017004">
    <property type="term" value="P:cytochrome complex assembly"/>
    <property type="evidence" value="ECO:0007669"/>
    <property type="project" value="UniProtKB-KW"/>
</dbReference>
<feature type="transmembrane region" description="Helical" evidence="6">
    <location>
        <begin position="20"/>
        <end position="48"/>
    </location>
</feature>
<evidence type="ECO:0000313" key="8">
    <source>
        <dbReference type="EMBL" id="PIW66937.1"/>
    </source>
</evidence>
<keyword evidence="5 6" id="KW-0472">Membrane</keyword>
<evidence type="ECO:0000256" key="2">
    <source>
        <dbReference type="ARBA" id="ARBA00022692"/>
    </source>
</evidence>
<dbReference type="Proteomes" id="UP000231267">
    <property type="component" value="Unassembled WGS sequence"/>
</dbReference>
<feature type="transmembrane region" description="Helical" evidence="6">
    <location>
        <begin position="179"/>
        <end position="205"/>
    </location>
</feature>
<evidence type="ECO:0000256" key="4">
    <source>
        <dbReference type="ARBA" id="ARBA00022989"/>
    </source>
</evidence>
<organism evidence="8 9">
    <name type="scientific">Candidatus Taenaricola geysiri</name>
    <dbReference type="NCBI Taxonomy" id="1974752"/>
    <lineage>
        <taxon>Bacteria</taxon>
        <taxon>Pseudomonadati</taxon>
        <taxon>Candidatus Omnitrophota</taxon>
        <taxon>Candidatus Taenaricola</taxon>
    </lineage>
</organism>
<dbReference type="GO" id="GO:0015035">
    <property type="term" value="F:protein-disulfide reductase activity"/>
    <property type="evidence" value="ECO:0007669"/>
    <property type="project" value="TreeGrafter"/>
</dbReference>
<dbReference type="InterPro" id="IPR003834">
    <property type="entry name" value="Cyt_c_assmbl_TM_dom"/>
</dbReference>
<feature type="transmembrane region" description="Helical" evidence="6">
    <location>
        <begin position="96"/>
        <end position="122"/>
    </location>
</feature>
<proteinExistence type="predicted"/>
<evidence type="ECO:0000259" key="7">
    <source>
        <dbReference type="Pfam" id="PF02683"/>
    </source>
</evidence>
<dbReference type="PANTHER" id="PTHR32234">
    <property type="entry name" value="THIOL:DISULFIDE INTERCHANGE PROTEIN DSBD"/>
    <property type="match status" value="1"/>
</dbReference>
<comment type="subcellular location">
    <subcellularLocation>
        <location evidence="1">Membrane</location>
        <topology evidence="1">Multi-pass membrane protein</topology>
    </subcellularLocation>
</comment>
<dbReference type="EMBL" id="PFGP01000017">
    <property type="protein sequence ID" value="PIW66937.1"/>
    <property type="molecule type" value="Genomic_DNA"/>
</dbReference>
<evidence type="ECO:0000256" key="3">
    <source>
        <dbReference type="ARBA" id="ARBA00022748"/>
    </source>
</evidence>
<keyword evidence="4 6" id="KW-1133">Transmembrane helix</keyword>
<feature type="domain" description="Cytochrome C biogenesis protein transmembrane" evidence="7">
    <location>
        <begin position="20"/>
        <end position="226"/>
    </location>
</feature>
<feature type="transmembrane region" description="Helical" evidence="6">
    <location>
        <begin position="217"/>
        <end position="237"/>
    </location>
</feature>
<dbReference type="AlphaFoldDB" id="A0A2J0LSY8"/>
<dbReference type="Pfam" id="PF02683">
    <property type="entry name" value="DsbD_TM"/>
    <property type="match status" value="1"/>
</dbReference>
<keyword evidence="3" id="KW-0201">Cytochrome c-type biogenesis</keyword>